<dbReference type="Gene3D" id="3.40.50.300">
    <property type="entry name" value="P-loop containing nucleotide triphosphate hydrolases"/>
    <property type="match status" value="1"/>
</dbReference>
<dbReference type="Proteomes" id="UP000673394">
    <property type="component" value="Unassembled WGS sequence"/>
</dbReference>
<feature type="domain" description="APS kinase" evidence="8">
    <location>
        <begin position="6"/>
        <end position="151"/>
    </location>
</feature>
<evidence type="ECO:0000256" key="1">
    <source>
        <dbReference type="ARBA" id="ARBA00001823"/>
    </source>
</evidence>
<dbReference type="InterPro" id="IPR002891">
    <property type="entry name" value="APS"/>
</dbReference>
<feature type="binding site" evidence="6">
    <location>
        <begin position="13"/>
        <end position="20"/>
    </location>
    <ligand>
        <name>ATP</name>
        <dbReference type="ChEBI" id="CHEBI:30616"/>
    </ligand>
</feature>
<sequence length="188" mass="20920">MKNGYGSVLWFTGLSGAGKTTTAKAVEKKLLERGRRVELLDGDELRATVCKGLGFSMEDRFENIRRISYIANLLSRNGVDVLVSAISPYKAMREYAKEQIPTFVEIYVKCPLHVCEMRDVKGLYAKARSGEITRFTGVSDPYEEPDNPAITLCTSTSTPEQNVDQVLAWIDVNASTMYKDHQKGLSGL</sequence>
<evidence type="ECO:0000256" key="3">
    <source>
        <dbReference type="ARBA" id="ARBA00022679"/>
    </source>
</evidence>
<evidence type="ECO:0000256" key="6">
    <source>
        <dbReference type="HAMAP-Rule" id="MF_00065"/>
    </source>
</evidence>
<dbReference type="RefSeq" id="WP_091217044.1">
    <property type="nucleotide sequence ID" value="NZ_JAGKSP010000005.1"/>
</dbReference>
<proteinExistence type="inferred from homology"/>
<dbReference type="NCBIfam" id="NF003013">
    <property type="entry name" value="PRK03846.1"/>
    <property type="match status" value="1"/>
</dbReference>
<keyword evidence="6" id="KW-0597">Phosphoprotein</keyword>
<keyword evidence="3 6" id="KW-0808">Transferase</keyword>
<organism evidence="9 10">
    <name type="scientific">Paenibacillus lignilyticus</name>
    <dbReference type="NCBI Taxonomy" id="1172615"/>
    <lineage>
        <taxon>Bacteria</taxon>
        <taxon>Bacillati</taxon>
        <taxon>Bacillota</taxon>
        <taxon>Bacilli</taxon>
        <taxon>Bacillales</taxon>
        <taxon>Paenibacillaceae</taxon>
        <taxon>Paenibacillus</taxon>
    </lineage>
</organism>
<keyword evidence="4 6" id="KW-0547">Nucleotide-binding</keyword>
<comment type="similarity">
    <text evidence="6 7">Belongs to the APS kinase family.</text>
</comment>
<dbReference type="InterPro" id="IPR059117">
    <property type="entry name" value="APS_kinase_dom"/>
</dbReference>
<keyword evidence="10" id="KW-1185">Reference proteome</keyword>
<evidence type="ECO:0000256" key="5">
    <source>
        <dbReference type="ARBA" id="ARBA00022840"/>
    </source>
</evidence>
<evidence type="ECO:0000256" key="4">
    <source>
        <dbReference type="ARBA" id="ARBA00022741"/>
    </source>
</evidence>
<dbReference type="NCBIfam" id="NF004041">
    <property type="entry name" value="PRK05541.1"/>
    <property type="match status" value="1"/>
</dbReference>
<evidence type="ECO:0000256" key="7">
    <source>
        <dbReference type="RuleBase" id="RU004347"/>
    </source>
</evidence>
<dbReference type="PANTHER" id="PTHR42700">
    <property type="entry name" value="SULFATE ADENYLYLTRANSFERASE"/>
    <property type="match status" value="1"/>
</dbReference>
<dbReference type="PANTHER" id="PTHR42700:SF1">
    <property type="entry name" value="SULFATE ADENYLYLTRANSFERASE"/>
    <property type="match status" value="1"/>
</dbReference>
<comment type="pathway">
    <text evidence="6 7">Sulfur metabolism; hydrogen sulfide biosynthesis; sulfite from sulfate: step 2/3.</text>
</comment>
<dbReference type="Pfam" id="PF01583">
    <property type="entry name" value="APS_kinase"/>
    <property type="match status" value="1"/>
</dbReference>
<dbReference type="HAMAP" id="MF_00065">
    <property type="entry name" value="Adenylyl_sulf_kinase"/>
    <property type="match status" value="1"/>
</dbReference>
<comment type="catalytic activity">
    <reaction evidence="1 6 7">
        <text>adenosine 5'-phosphosulfate + ATP = 3'-phosphoadenylyl sulfate + ADP + H(+)</text>
        <dbReference type="Rhea" id="RHEA:24152"/>
        <dbReference type="ChEBI" id="CHEBI:15378"/>
        <dbReference type="ChEBI" id="CHEBI:30616"/>
        <dbReference type="ChEBI" id="CHEBI:58243"/>
        <dbReference type="ChEBI" id="CHEBI:58339"/>
        <dbReference type="ChEBI" id="CHEBI:456216"/>
        <dbReference type="EC" id="2.7.1.25"/>
    </reaction>
</comment>
<dbReference type="CDD" id="cd02027">
    <property type="entry name" value="APSK"/>
    <property type="match status" value="1"/>
</dbReference>
<evidence type="ECO:0000256" key="2">
    <source>
        <dbReference type="ARBA" id="ARBA00012121"/>
    </source>
</evidence>
<comment type="function">
    <text evidence="6 7">Catalyzes the synthesis of activated sulfate.</text>
</comment>
<dbReference type="SUPFAM" id="SSF52540">
    <property type="entry name" value="P-loop containing nucleoside triphosphate hydrolases"/>
    <property type="match status" value="1"/>
</dbReference>
<keyword evidence="5 6" id="KW-0067">ATP-binding</keyword>
<evidence type="ECO:0000313" key="10">
    <source>
        <dbReference type="Proteomes" id="UP000673394"/>
    </source>
</evidence>
<protein>
    <recommendedName>
        <fullName evidence="2 6">Adenylyl-sulfate kinase</fullName>
        <ecNumber evidence="2 6">2.7.1.25</ecNumber>
    </recommendedName>
    <alternativeName>
        <fullName evidence="6">APS kinase</fullName>
    </alternativeName>
    <alternativeName>
        <fullName evidence="6">ATP adenosine-5'-phosphosulfate 3'-phosphotransferase</fullName>
    </alternativeName>
    <alternativeName>
        <fullName evidence="6">Adenosine-5'-phosphosulfate kinase</fullName>
    </alternativeName>
</protein>
<name>A0ABS5CDQ2_9BACL</name>
<comment type="caution">
    <text evidence="9">The sequence shown here is derived from an EMBL/GenBank/DDBJ whole genome shotgun (WGS) entry which is preliminary data.</text>
</comment>
<dbReference type="EMBL" id="JAGKSP010000005">
    <property type="protein sequence ID" value="MBP3964112.1"/>
    <property type="molecule type" value="Genomic_DNA"/>
</dbReference>
<dbReference type="InterPro" id="IPR050512">
    <property type="entry name" value="Sulf_AdTrans/APS_kinase"/>
</dbReference>
<keyword evidence="6 7" id="KW-0418">Kinase</keyword>
<dbReference type="NCBIfam" id="TIGR00455">
    <property type="entry name" value="apsK"/>
    <property type="match status" value="1"/>
</dbReference>
<feature type="active site" description="Phosphoserine intermediate" evidence="6">
    <location>
        <position position="87"/>
    </location>
</feature>
<reference evidence="9 10" key="1">
    <citation type="submission" date="2021-04" db="EMBL/GenBank/DDBJ databases">
        <title>Paenibacillus sp. DLE-14 whole genome sequence.</title>
        <authorList>
            <person name="Ham Y.J."/>
        </authorList>
    </citation>
    <scope>NUCLEOTIDE SEQUENCE [LARGE SCALE GENOMIC DNA]</scope>
    <source>
        <strain evidence="9 10">DLE-14</strain>
    </source>
</reference>
<evidence type="ECO:0000259" key="8">
    <source>
        <dbReference type="Pfam" id="PF01583"/>
    </source>
</evidence>
<dbReference type="EC" id="2.7.1.25" evidence="2 6"/>
<accession>A0ABS5CDQ2</accession>
<gene>
    <name evidence="6 9" type="primary">cysC</name>
    <name evidence="9" type="ORF">I8J30_15455</name>
</gene>
<evidence type="ECO:0000313" key="9">
    <source>
        <dbReference type="EMBL" id="MBP3964112.1"/>
    </source>
</evidence>
<dbReference type="InterPro" id="IPR027417">
    <property type="entry name" value="P-loop_NTPase"/>
</dbReference>
<dbReference type="GO" id="GO:0004020">
    <property type="term" value="F:adenylylsulfate kinase activity"/>
    <property type="evidence" value="ECO:0007669"/>
    <property type="project" value="UniProtKB-EC"/>
</dbReference>